<dbReference type="PANTHER" id="PTHR23294:SF0">
    <property type="entry name" value="UNC93-LIKE PROTEIN MFSD11"/>
    <property type="match status" value="1"/>
</dbReference>
<feature type="transmembrane region" description="Helical" evidence="9">
    <location>
        <begin position="429"/>
        <end position="450"/>
    </location>
</feature>
<dbReference type="GO" id="GO:0016020">
    <property type="term" value="C:membrane"/>
    <property type="evidence" value="ECO:0007669"/>
    <property type="project" value="UniProtKB-SubCell"/>
</dbReference>
<keyword evidence="4 9" id="KW-1133">Transmembrane helix</keyword>
<feature type="transmembrane region" description="Helical" evidence="9">
    <location>
        <begin position="27"/>
        <end position="44"/>
    </location>
</feature>
<protein>
    <recommendedName>
        <fullName evidence="7">UNC93-like protein MFSD11</fullName>
    </recommendedName>
    <alternativeName>
        <fullName evidence="8">Major facilitator superfamily domain-containing protein 11</fullName>
    </alternativeName>
</protein>
<comment type="similarity">
    <text evidence="2">Belongs to the unc-93 family.</text>
</comment>
<keyword evidence="6" id="KW-0325">Glycoprotein</keyword>
<gene>
    <name evidence="10" type="ORF">GSLYS_00002988001</name>
</gene>
<dbReference type="AlphaFoldDB" id="A0AAV2H6T3"/>
<feature type="transmembrane region" description="Helical" evidence="9">
    <location>
        <begin position="64"/>
        <end position="82"/>
    </location>
</feature>
<feature type="transmembrane region" description="Helical" evidence="9">
    <location>
        <begin position="154"/>
        <end position="175"/>
    </location>
</feature>
<name>A0AAV2H6T3_LYMST</name>
<dbReference type="SUPFAM" id="SSF103473">
    <property type="entry name" value="MFS general substrate transporter"/>
    <property type="match status" value="1"/>
</dbReference>
<accession>A0AAV2H6T3</accession>
<comment type="subcellular location">
    <subcellularLocation>
        <location evidence="1">Membrane</location>
        <topology evidence="1">Multi-pass membrane protein</topology>
    </subcellularLocation>
</comment>
<organism evidence="10 11">
    <name type="scientific">Lymnaea stagnalis</name>
    <name type="common">Great pond snail</name>
    <name type="synonym">Helix stagnalis</name>
    <dbReference type="NCBI Taxonomy" id="6523"/>
    <lineage>
        <taxon>Eukaryota</taxon>
        <taxon>Metazoa</taxon>
        <taxon>Spiralia</taxon>
        <taxon>Lophotrochozoa</taxon>
        <taxon>Mollusca</taxon>
        <taxon>Gastropoda</taxon>
        <taxon>Heterobranchia</taxon>
        <taxon>Euthyneura</taxon>
        <taxon>Panpulmonata</taxon>
        <taxon>Hygrophila</taxon>
        <taxon>Lymnaeoidea</taxon>
        <taxon>Lymnaeidae</taxon>
        <taxon>Lymnaea</taxon>
    </lineage>
</organism>
<dbReference type="Gene3D" id="1.20.1250.20">
    <property type="entry name" value="MFS general substrate transporter like domains"/>
    <property type="match status" value="2"/>
</dbReference>
<evidence type="ECO:0000256" key="6">
    <source>
        <dbReference type="ARBA" id="ARBA00023180"/>
    </source>
</evidence>
<feature type="transmembrane region" description="Helical" evidence="9">
    <location>
        <begin position="94"/>
        <end position="111"/>
    </location>
</feature>
<dbReference type="CDD" id="cd17407">
    <property type="entry name" value="MFS_MFSD11"/>
    <property type="match status" value="1"/>
</dbReference>
<feature type="transmembrane region" description="Helical" evidence="9">
    <location>
        <begin position="259"/>
        <end position="284"/>
    </location>
</feature>
<dbReference type="InterPro" id="IPR036259">
    <property type="entry name" value="MFS_trans_sf"/>
</dbReference>
<feature type="transmembrane region" description="Helical" evidence="9">
    <location>
        <begin position="117"/>
        <end position="142"/>
    </location>
</feature>
<evidence type="ECO:0000256" key="5">
    <source>
        <dbReference type="ARBA" id="ARBA00023136"/>
    </source>
</evidence>
<evidence type="ECO:0000256" key="7">
    <source>
        <dbReference type="ARBA" id="ARBA00040302"/>
    </source>
</evidence>
<keyword evidence="5 9" id="KW-0472">Membrane</keyword>
<feature type="non-terminal residue" evidence="10">
    <location>
        <position position="1"/>
    </location>
</feature>
<reference evidence="10 11" key="1">
    <citation type="submission" date="2024-04" db="EMBL/GenBank/DDBJ databases">
        <authorList>
            <consortium name="Genoscope - CEA"/>
            <person name="William W."/>
        </authorList>
    </citation>
    <scope>NUCLEOTIDE SEQUENCE [LARGE SCALE GENOMIC DNA]</scope>
</reference>
<proteinExistence type="inferred from homology"/>
<evidence type="ECO:0000313" key="11">
    <source>
        <dbReference type="Proteomes" id="UP001497497"/>
    </source>
</evidence>
<evidence type="ECO:0000313" key="10">
    <source>
        <dbReference type="EMBL" id="CAL1528818.1"/>
    </source>
</evidence>
<feature type="transmembrane region" description="Helical" evidence="9">
    <location>
        <begin position="187"/>
        <end position="207"/>
    </location>
</feature>
<evidence type="ECO:0000256" key="2">
    <source>
        <dbReference type="ARBA" id="ARBA00009172"/>
    </source>
</evidence>
<dbReference type="PANTHER" id="PTHR23294">
    <property type="entry name" value="ET TRANSLATION PRODUCT-RELATED"/>
    <property type="match status" value="1"/>
</dbReference>
<evidence type="ECO:0000256" key="8">
    <source>
        <dbReference type="ARBA" id="ARBA00041910"/>
    </source>
</evidence>
<sequence>IRELELPRDKDHVTLVKMANHCCDVRLFNIIVLGVSFMLIFTAFQTCSMVEKTVLDSAANFTGSGYTSLGILYGVFSVSNWAAPSIVTFAGPRVSMIMGSLLYFLFVLSFLKPMVWALYLGSVLVGIGAAVLWTAQGTFLTINSNSETVARNSGIFWALLQCSLLFGNLYSYFIFQGQTVITDVERTKLFIALSAAGFAGCLCLLLLRKPRVDDADNLHSLNARFVHISAFYKYTYPIKFLSILEIKKRSFQLLKTNEMLLLSLAFAYTGVELTFFSGVYGASISHNQHFGSSANGLLGISGIFIGVGEIFGGALFGLLGTKTNAHGRDLIVMLGYIVHMVAFYIIFLNLPEKSPIDPTNSATYITSNTYLAILCSFLLGFGDSSFNTQLYSILGFMYPEDSSPAFALFKFVQSIAAAIAFYYSNVLLLQWQLLILVILGTTGVLGFNLVEWSSTKASRKGYQMI</sequence>
<dbReference type="Proteomes" id="UP001497497">
    <property type="component" value="Unassembled WGS sequence"/>
</dbReference>
<dbReference type="Pfam" id="PF05978">
    <property type="entry name" value="UNC-93"/>
    <property type="match status" value="1"/>
</dbReference>
<feature type="transmembrane region" description="Helical" evidence="9">
    <location>
        <begin position="330"/>
        <end position="350"/>
    </location>
</feature>
<dbReference type="InterPro" id="IPR010291">
    <property type="entry name" value="Ion_channel_UNC-93"/>
</dbReference>
<keyword evidence="11" id="KW-1185">Reference proteome</keyword>
<feature type="transmembrane region" description="Helical" evidence="9">
    <location>
        <begin position="296"/>
        <end position="318"/>
    </location>
</feature>
<evidence type="ECO:0000256" key="1">
    <source>
        <dbReference type="ARBA" id="ARBA00004141"/>
    </source>
</evidence>
<feature type="transmembrane region" description="Helical" evidence="9">
    <location>
        <begin position="362"/>
        <end position="382"/>
    </location>
</feature>
<evidence type="ECO:0000256" key="4">
    <source>
        <dbReference type="ARBA" id="ARBA00022989"/>
    </source>
</evidence>
<comment type="caution">
    <text evidence="10">The sequence shown here is derived from an EMBL/GenBank/DDBJ whole genome shotgun (WGS) entry which is preliminary data.</text>
</comment>
<evidence type="ECO:0000256" key="9">
    <source>
        <dbReference type="SAM" id="Phobius"/>
    </source>
</evidence>
<dbReference type="InterPro" id="IPR051617">
    <property type="entry name" value="UNC-93-like_regulator"/>
</dbReference>
<evidence type="ECO:0000256" key="3">
    <source>
        <dbReference type="ARBA" id="ARBA00022692"/>
    </source>
</evidence>
<feature type="transmembrane region" description="Helical" evidence="9">
    <location>
        <begin position="403"/>
        <end position="423"/>
    </location>
</feature>
<dbReference type="EMBL" id="CAXITT010000039">
    <property type="protein sequence ID" value="CAL1528818.1"/>
    <property type="molecule type" value="Genomic_DNA"/>
</dbReference>
<keyword evidence="3 9" id="KW-0812">Transmembrane</keyword>